<protein>
    <submittedName>
        <fullName evidence="1">Uncharacterized protein</fullName>
    </submittedName>
</protein>
<organism evidence="1 2">
    <name type="scientific">Fusobacterium hominis</name>
    <dbReference type="NCBI Taxonomy" id="2764326"/>
    <lineage>
        <taxon>Bacteria</taxon>
        <taxon>Fusobacteriati</taxon>
        <taxon>Fusobacteriota</taxon>
        <taxon>Fusobacteriia</taxon>
        <taxon>Fusobacteriales</taxon>
        <taxon>Fusobacteriaceae</taxon>
        <taxon>Fusobacterium</taxon>
    </lineage>
</organism>
<dbReference type="AlphaFoldDB" id="A0A7G9GVP5"/>
<keyword evidence="2" id="KW-1185">Reference proteome</keyword>
<reference evidence="1 2" key="1">
    <citation type="submission" date="2020-08" db="EMBL/GenBank/DDBJ databases">
        <authorList>
            <person name="Liu C."/>
            <person name="Sun Q."/>
        </authorList>
    </citation>
    <scope>NUCLEOTIDE SEQUENCE [LARGE SCALE GENOMIC DNA]</scope>
    <source>
        <strain evidence="1 2">NSJ-57</strain>
    </source>
</reference>
<dbReference type="EMBL" id="CP060637">
    <property type="protein sequence ID" value="QNM14877.1"/>
    <property type="molecule type" value="Genomic_DNA"/>
</dbReference>
<evidence type="ECO:0000313" key="2">
    <source>
        <dbReference type="Proteomes" id="UP000515913"/>
    </source>
</evidence>
<dbReference type="KEGG" id="fho:H9Q81_07900"/>
<sequence>MFKELTALDILLRVQINTFGLPEKNDDSCEKDEFAMLSENYLKYAE</sequence>
<accession>A0A7G9GVP5</accession>
<dbReference type="Proteomes" id="UP000515913">
    <property type="component" value="Chromosome"/>
</dbReference>
<evidence type="ECO:0000313" key="1">
    <source>
        <dbReference type="EMBL" id="QNM14877.1"/>
    </source>
</evidence>
<dbReference type="RefSeq" id="WP_159458978.1">
    <property type="nucleotide sequence ID" value="NZ_CP060637.1"/>
</dbReference>
<name>A0A7G9GVP5_9FUSO</name>
<gene>
    <name evidence="1" type="ORF">H9Q81_07900</name>
</gene>
<proteinExistence type="predicted"/>